<name>A0A0A6XVG9_9BACI</name>
<evidence type="ECO:0000313" key="1">
    <source>
        <dbReference type="EMBL" id="KHD84187.1"/>
    </source>
</evidence>
<dbReference type="EMBL" id="JRUN01000087">
    <property type="protein sequence ID" value="KHD84187.1"/>
    <property type="molecule type" value="Genomic_DNA"/>
</dbReference>
<evidence type="ECO:0000313" key="2">
    <source>
        <dbReference type="Proteomes" id="UP000030588"/>
    </source>
</evidence>
<proteinExistence type="predicted"/>
<protein>
    <submittedName>
        <fullName evidence="1">Uncharacterized protein</fullName>
    </submittedName>
</protein>
<dbReference type="Proteomes" id="UP000030588">
    <property type="component" value="Unassembled WGS sequence"/>
</dbReference>
<dbReference type="Gene3D" id="2.60.40.3830">
    <property type="match status" value="1"/>
</dbReference>
<comment type="caution">
    <text evidence="1">The sequence shown here is derived from an EMBL/GenBank/DDBJ whole genome shotgun (WGS) entry which is preliminary data.</text>
</comment>
<organism evidence="1 2">
    <name type="scientific">Heyndrickxia ginsengihumi</name>
    <dbReference type="NCBI Taxonomy" id="363870"/>
    <lineage>
        <taxon>Bacteria</taxon>
        <taxon>Bacillati</taxon>
        <taxon>Bacillota</taxon>
        <taxon>Bacilli</taxon>
        <taxon>Bacillales</taxon>
        <taxon>Bacillaceae</taxon>
        <taxon>Heyndrickxia</taxon>
    </lineage>
</organism>
<reference evidence="1 2" key="1">
    <citation type="submission" date="2014-10" db="EMBL/GenBank/DDBJ databases">
        <title>Draft genome of phytase producing Bacillus ginsengihumi strain M2.11.</title>
        <authorList>
            <person name="Toymentseva A."/>
            <person name="Boulygina E.A."/>
            <person name="Kazakov S.V."/>
            <person name="Kayumov I."/>
            <person name="Suleimanova A.D."/>
            <person name="Mardanova A.M."/>
            <person name="Maria S.N."/>
            <person name="Sergey M.Y."/>
            <person name="Sharipova M.R."/>
        </authorList>
    </citation>
    <scope>NUCLEOTIDE SEQUENCE [LARGE SCALE GENOMIC DNA]</scope>
    <source>
        <strain evidence="1 2">M2.11</strain>
    </source>
</reference>
<accession>A0A0A6XVG9</accession>
<dbReference type="OrthoDB" id="2940847at2"/>
<sequence length="210" mass="23967">MKYKIGFIAVFLAFLLLLFGKDTPLATVEASHLNKEHTHIVKDIQVLSIPEKSKNTSLSFNYAEGNNGVITLYKIIGMKGKFGFVNVPLIVNKKSDLEWLLWDKENAFEGKTLKIIAVNLTTGDQIEATSQITKRDKPIIHLSKKIETQSLSSNDQSNLYKISNKVETSSTELLFPKQGEWELQLYINGNYFNQMLVNVYKSKKQFRLFD</sequence>
<dbReference type="RefSeq" id="WP_035356138.1">
    <property type="nucleotide sequence ID" value="NZ_JRUN01000087.1"/>
</dbReference>
<gene>
    <name evidence="1" type="ORF">NG54_17165</name>
</gene>
<dbReference type="AlphaFoldDB" id="A0A0A6XVG9"/>